<organism evidence="7">
    <name type="scientific">Common bottlenose dolphin gammaherpesvirus 1 strain Sarasota</name>
    <dbReference type="NCBI Taxonomy" id="2022783"/>
    <lineage>
        <taxon>Viruses</taxon>
        <taxon>Duplodnaviria</taxon>
        <taxon>Heunggongvirae</taxon>
        <taxon>Peploviricota</taxon>
        <taxon>Herviviricetes</taxon>
        <taxon>Herpesvirales</taxon>
        <taxon>Orthoherpesviridae</taxon>
        <taxon>Gammaherpesvirinae</taxon>
        <taxon>Bossavirus</taxon>
        <taxon>Bossavirus delphinidgamma1</taxon>
        <taxon>Delphinid gammaherpesvirus 1</taxon>
    </lineage>
</organism>
<evidence type="ECO:0000313" key="7">
    <source>
        <dbReference type="EMBL" id="ARW78112.1"/>
    </source>
</evidence>
<feature type="region of interest" description="Disordered" evidence="6">
    <location>
        <begin position="286"/>
        <end position="337"/>
    </location>
</feature>
<dbReference type="EMBL" id="KY965444">
    <property type="protein sequence ID" value="ARW78112.1"/>
    <property type="molecule type" value="Genomic_DNA"/>
</dbReference>
<evidence type="ECO:0000313" key="8">
    <source>
        <dbReference type="Proteomes" id="UP000214863"/>
    </source>
</evidence>
<dbReference type="InterPro" id="IPR004998">
    <property type="entry name" value="Herpes_TAF50"/>
</dbReference>
<keyword evidence="8" id="KW-1185">Reference proteome</keyword>
<evidence type="ECO:0000256" key="1">
    <source>
        <dbReference type="ARBA" id="ARBA00022518"/>
    </source>
</evidence>
<feature type="region of interest" description="Disordered" evidence="6">
    <location>
        <begin position="581"/>
        <end position="604"/>
    </location>
</feature>
<accession>A0A1Z1NEH2</accession>
<dbReference type="OrthoDB" id="14944at10239"/>
<dbReference type="RefSeq" id="YP_009388549.1">
    <property type="nucleotide sequence ID" value="NC_035117.1"/>
</dbReference>
<name>A0A1Z1NEH2_9GAMA</name>
<keyword evidence="4" id="KW-0010">Activator</keyword>
<evidence type="ECO:0000256" key="6">
    <source>
        <dbReference type="SAM" id="MobiDB-lite"/>
    </source>
</evidence>
<keyword evidence="2" id="KW-0805">Transcription regulation</keyword>
<evidence type="ECO:0000256" key="4">
    <source>
        <dbReference type="ARBA" id="ARBA00023159"/>
    </source>
</evidence>
<dbReference type="GO" id="GO:0003677">
    <property type="term" value="F:DNA binding"/>
    <property type="evidence" value="ECO:0007669"/>
    <property type="project" value="UniProtKB-KW"/>
</dbReference>
<dbReference type="Pfam" id="PF03326">
    <property type="entry name" value="Herpes_TAF50"/>
    <property type="match status" value="1"/>
</dbReference>
<evidence type="ECO:0000256" key="5">
    <source>
        <dbReference type="ARBA" id="ARBA00023163"/>
    </source>
</evidence>
<keyword evidence="3" id="KW-0238">DNA-binding</keyword>
<feature type="region of interest" description="Disordered" evidence="6">
    <location>
        <begin position="505"/>
        <end position="531"/>
    </location>
</feature>
<evidence type="ECO:0000256" key="3">
    <source>
        <dbReference type="ARBA" id="ARBA00023125"/>
    </source>
</evidence>
<reference evidence="7" key="1">
    <citation type="submission" date="2017-04" db="EMBL/GenBank/DDBJ databases">
        <title>Genome sequence of delphinid gammaherpesvirus 1 from an Atlantic bottlenose dolphin (Tursiops truncatus).</title>
        <authorList>
            <person name="Davison A.J."/>
            <person name="Subramaniam K."/>
            <person name="Kerr K."/>
            <person name="Jacob J.J."/>
            <person name="Landrau-Giovannetti N."/>
            <person name="Waltzek T.B."/>
        </authorList>
    </citation>
    <scope>NUCLEOTIDE SEQUENCE [LARGE SCALE GENOMIC DNA]</scope>
    <source>
        <strain evidence="7">Sarasota</strain>
    </source>
</reference>
<feature type="compositionally biased region" description="Polar residues" evidence="6">
    <location>
        <begin position="505"/>
        <end position="514"/>
    </location>
</feature>
<keyword evidence="1" id="KW-0244">Early protein</keyword>
<dbReference type="KEGG" id="vg:33194261"/>
<keyword evidence="5" id="KW-0804">Transcription</keyword>
<dbReference type="GeneID" id="33194261"/>
<evidence type="ECO:0000256" key="2">
    <source>
        <dbReference type="ARBA" id="ARBA00023015"/>
    </source>
</evidence>
<sequence>MPARAKMPRPNCVDDFLLVSKEAKALIYKAVQGYCAALNKSSENCHEITTDTHQACFKLIQSACQIPYIGGLVGTLNLCNLWTMFRNFKGKKKSMSESMACASFASHFVRHLIEKLIFETDKFFLCAPCSGIQVPKELATAMFNLLSDTRKRALGQSKMFGTGRAKMMSTSKELIELYLSMDSQGLLSQDVKKFMHIIFLMPNINEQFKQLYEWEQECQSSTRRHKTVVHVSPRQRAPNRSVFSDAETRFKYVIPNCLIMETYTTGERVYVNPDISKHMLNVSGSYQEVADPSPDPQPQPTEEAPPRKRLRGDGAPEPTPAQAPFSGNPVAGSPQAPVPAPSAAFCEACPSATNHPSENPEAPSYIFITQTQLNQISAPEDTFCTSFNFANMQSALTPHPAHAAQAGPESPSLIPESTPTICFDTTLPIDARYPENDTCDVESRESECEYAETMALLKELTAPSSAAAAANYADCKWPLSCPESSQDDGYVSPPLTTPMTYANDSTHFSPSSPMHTLPLSENLDPGQNKVTSRHPENYYGPPEDTGTSSIAAVLETMRSLEEMGESSQEMDSENHFNIESLNSIDSGYDDGSFTPMDSPRRPESHLQETLQSVIQSLELLQDCAGTAGHASPFEDLFEMHFGNPKSANRASDAPQAVTVPASPLTTQINDIFNTLKDAAEGYELFSGP</sequence>
<dbReference type="Proteomes" id="UP000214863">
    <property type="component" value="Segment"/>
</dbReference>
<dbReference type="GO" id="GO:0006355">
    <property type="term" value="P:regulation of DNA-templated transcription"/>
    <property type="evidence" value="ECO:0007669"/>
    <property type="project" value="InterPro"/>
</dbReference>
<gene>
    <name evidence="7" type="primary">ORF50</name>
</gene>
<protein>
    <submittedName>
        <fullName evidence="7">Protein Rta</fullName>
    </submittedName>
</protein>
<proteinExistence type="predicted"/>